<proteinExistence type="inferred from homology"/>
<keyword evidence="4 9" id="KW-0812">Transmembrane</keyword>
<dbReference type="EMBL" id="AFRT01002902">
    <property type="protein sequence ID" value="ELU37029.1"/>
    <property type="molecule type" value="Genomic_DNA"/>
</dbReference>
<dbReference type="PANTHER" id="PTHR12263">
    <property type="entry name" value="VACUOLAR ATP SYNTHASE SUBUNIT H"/>
    <property type="match status" value="1"/>
</dbReference>
<keyword evidence="3" id="KW-0813">Transport</keyword>
<comment type="similarity">
    <text evidence="2">Belongs to the V-ATPase e1/e2 subunit family.</text>
</comment>
<keyword evidence="5" id="KW-0375">Hydrogen ion transport</keyword>
<keyword evidence="8 9" id="KW-0472">Membrane</keyword>
<evidence type="ECO:0000256" key="2">
    <source>
        <dbReference type="ARBA" id="ARBA00008328"/>
    </source>
</evidence>
<evidence type="ECO:0000256" key="1">
    <source>
        <dbReference type="ARBA" id="ARBA00004127"/>
    </source>
</evidence>
<evidence type="ECO:0000313" key="10">
    <source>
        <dbReference type="EMBL" id="ELU37029.1"/>
    </source>
</evidence>
<name>L8WKY7_THACA</name>
<dbReference type="Pfam" id="PF05493">
    <property type="entry name" value="ATP_synt_H"/>
    <property type="match status" value="1"/>
</dbReference>
<protein>
    <submittedName>
        <fullName evidence="10">ATP synthase subunit H domain-containing protein</fullName>
    </submittedName>
</protein>
<evidence type="ECO:0000256" key="8">
    <source>
        <dbReference type="ARBA" id="ARBA00023136"/>
    </source>
</evidence>
<evidence type="ECO:0000256" key="4">
    <source>
        <dbReference type="ARBA" id="ARBA00022692"/>
    </source>
</evidence>
<dbReference type="Proteomes" id="UP000011668">
    <property type="component" value="Unassembled WGS sequence"/>
</dbReference>
<evidence type="ECO:0000256" key="3">
    <source>
        <dbReference type="ARBA" id="ARBA00022448"/>
    </source>
</evidence>
<dbReference type="GO" id="GO:0046961">
    <property type="term" value="F:proton-transporting ATPase activity, rotational mechanism"/>
    <property type="evidence" value="ECO:0007669"/>
    <property type="project" value="InterPro"/>
</dbReference>
<sequence>MSGWSVIFVGLVCIALGVIGWFVTPKGETQTILLTLTCCYLMWAITYMAQMNPLIGVLTPWCVFVSMDRMGWGVRCVYRTVAEFCLMSVGCNYQPTRSSKQGVGSQDEIETAASVAYFITQKKGEGGELQSRLCGPHVPLIAGLGV</sequence>
<gene>
    <name evidence="10" type="ORF">AG1IA_08940</name>
</gene>
<dbReference type="PANTHER" id="PTHR12263:SF0">
    <property type="entry name" value="V-TYPE PROTON ATPASE SUBUNIT"/>
    <property type="match status" value="1"/>
</dbReference>
<dbReference type="STRING" id="983506.L8WKY7"/>
<dbReference type="OrthoDB" id="1508846at2759"/>
<dbReference type="GO" id="GO:0007035">
    <property type="term" value="P:vacuolar acidification"/>
    <property type="evidence" value="ECO:0007669"/>
    <property type="project" value="TreeGrafter"/>
</dbReference>
<comment type="caution">
    <text evidence="10">The sequence shown here is derived from an EMBL/GenBank/DDBJ whole genome shotgun (WGS) entry which is preliminary data.</text>
</comment>
<keyword evidence="7" id="KW-0406">Ion transport</keyword>
<evidence type="ECO:0000256" key="6">
    <source>
        <dbReference type="ARBA" id="ARBA00022989"/>
    </source>
</evidence>
<keyword evidence="6 9" id="KW-1133">Transmembrane helix</keyword>
<accession>L8WKY7</accession>
<dbReference type="GO" id="GO:0012505">
    <property type="term" value="C:endomembrane system"/>
    <property type="evidence" value="ECO:0007669"/>
    <property type="project" value="UniProtKB-SubCell"/>
</dbReference>
<evidence type="ECO:0000256" key="5">
    <source>
        <dbReference type="ARBA" id="ARBA00022781"/>
    </source>
</evidence>
<reference evidence="10 11" key="1">
    <citation type="journal article" date="2013" name="Nat. Commun.">
        <title>The evolution and pathogenic mechanisms of the rice sheath blight pathogen.</title>
        <authorList>
            <person name="Zheng A."/>
            <person name="Lin R."/>
            <person name="Xu L."/>
            <person name="Qin P."/>
            <person name="Tang C."/>
            <person name="Ai P."/>
            <person name="Zhang D."/>
            <person name="Liu Y."/>
            <person name="Sun Z."/>
            <person name="Feng H."/>
            <person name="Wang Y."/>
            <person name="Chen Y."/>
            <person name="Liang X."/>
            <person name="Fu R."/>
            <person name="Li Q."/>
            <person name="Zhang J."/>
            <person name="Yu X."/>
            <person name="Xie Z."/>
            <person name="Ding L."/>
            <person name="Guan P."/>
            <person name="Tang J."/>
            <person name="Liang Y."/>
            <person name="Wang S."/>
            <person name="Deng Q."/>
            <person name="Li S."/>
            <person name="Zhu J."/>
            <person name="Wang L."/>
            <person name="Liu H."/>
            <person name="Li P."/>
        </authorList>
    </citation>
    <scope>NUCLEOTIDE SEQUENCE [LARGE SCALE GENOMIC DNA]</scope>
    <source>
        <strain evidence="11">AG-1 IA</strain>
    </source>
</reference>
<feature type="transmembrane region" description="Helical" evidence="9">
    <location>
        <begin position="6"/>
        <end position="24"/>
    </location>
</feature>
<evidence type="ECO:0000256" key="7">
    <source>
        <dbReference type="ARBA" id="ARBA00023065"/>
    </source>
</evidence>
<dbReference type="GO" id="GO:0000220">
    <property type="term" value="C:vacuolar proton-transporting V-type ATPase, V0 domain"/>
    <property type="evidence" value="ECO:0007669"/>
    <property type="project" value="TreeGrafter"/>
</dbReference>
<evidence type="ECO:0000313" key="11">
    <source>
        <dbReference type="Proteomes" id="UP000011668"/>
    </source>
</evidence>
<comment type="subcellular location">
    <subcellularLocation>
        <location evidence="1">Endomembrane system</location>
        <topology evidence="1">Multi-pass membrane protein</topology>
    </subcellularLocation>
</comment>
<evidence type="ECO:0000256" key="9">
    <source>
        <dbReference type="SAM" id="Phobius"/>
    </source>
</evidence>
<dbReference type="InterPro" id="IPR008389">
    <property type="entry name" value="ATPase_V0-cplx_e1/e2_su"/>
</dbReference>
<organism evidence="10 11">
    <name type="scientific">Thanatephorus cucumeris (strain AG1-IA)</name>
    <name type="common">Rice sheath blight fungus</name>
    <name type="synonym">Rhizoctonia solani</name>
    <dbReference type="NCBI Taxonomy" id="983506"/>
    <lineage>
        <taxon>Eukaryota</taxon>
        <taxon>Fungi</taxon>
        <taxon>Dikarya</taxon>
        <taxon>Basidiomycota</taxon>
        <taxon>Agaricomycotina</taxon>
        <taxon>Agaricomycetes</taxon>
        <taxon>Cantharellales</taxon>
        <taxon>Ceratobasidiaceae</taxon>
        <taxon>Rhizoctonia</taxon>
        <taxon>Rhizoctonia solani AG-1</taxon>
    </lineage>
</organism>
<dbReference type="HOGENOM" id="CLU_1778731_0_0_1"/>
<dbReference type="AlphaFoldDB" id="L8WKY7"/>
<keyword evidence="11" id="KW-1185">Reference proteome</keyword>